<dbReference type="Gene3D" id="3.20.20.120">
    <property type="entry name" value="Enolase-like C-terminal domain"/>
    <property type="match status" value="1"/>
</dbReference>
<dbReference type="SFLD" id="SFLDS00001">
    <property type="entry name" value="Enolase"/>
    <property type="match status" value="1"/>
</dbReference>
<dbReference type="InterPro" id="IPR036849">
    <property type="entry name" value="Enolase-like_C_sf"/>
</dbReference>
<dbReference type="Proteomes" id="UP001243757">
    <property type="component" value="Unassembled WGS sequence"/>
</dbReference>
<dbReference type="SMART" id="SM00922">
    <property type="entry name" value="MR_MLE"/>
    <property type="match status" value="1"/>
</dbReference>
<dbReference type="SFLD" id="SFLDG00179">
    <property type="entry name" value="mandelate_racemase"/>
    <property type="match status" value="1"/>
</dbReference>
<dbReference type="PANTHER" id="PTHR48080">
    <property type="entry name" value="D-GALACTONATE DEHYDRATASE-RELATED"/>
    <property type="match status" value="1"/>
</dbReference>
<dbReference type="Pfam" id="PF13378">
    <property type="entry name" value="MR_MLE_C"/>
    <property type="match status" value="1"/>
</dbReference>
<dbReference type="SFLD" id="SFLDF00118">
    <property type="entry name" value="D-tartrate_dehydratase"/>
    <property type="match status" value="1"/>
</dbReference>
<dbReference type="InterPro" id="IPR018110">
    <property type="entry name" value="Mandel_Rmase/mucon_lact_enz_CS"/>
</dbReference>
<dbReference type="InterPro" id="IPR029017">
    <property type="entry name" value="Enolase-like_N"/>
</dbReference>
<evidence type="ECO:0000313" key="2">
    <source>
        <dbReference type="EMBL" id="MDK3018031.1"/>
    </source>
</evidence>
<dbReference type="InterPro" id="IPR034611">
    <property type="entry name" value="D-tartrate_dehydratase"/>
</dbReference>
<dbReference type="SUPFAM" id="SSF51604">
    <property type="entry name" value="Enolase C-terminal domain-like"/>
    <property type="match status" value="1"/>
</dbReference>
<dbReference type="InterPro" id="IPR029065">
    <property type="entry name" value="Enolase_C-like"/>
</dbReference>
<protein>
    <submittedName>
        <fullName evidence="2">Enolase C-terminal domain-like protein</fullName>
    </submittedName>
</protein>
<dbReference type="InterPro" id="IPR013342">
    <property type="entry name" value="Mandelate_racemase_C"/>
</dbReference>
<dbReference type="PROSITE" id="PS00909">
    <property type="entry name" value="MR_MLE_2"/>
    <property type="match status" value="1"/>
</dbReference>
<comment type="caution">
    <text evidence="2">The sequence shown here is derived from an EMBL/GenBank/DDBJ whole genome shotgun (WGS) entry which is preliminary data.</text>
</comment>
<dbReference type="SUPFAM" id="SSF54826">
    <property type="entry name" value="Enolase N-terminal domain-like"/>
    <property type="match status" value="1"/>
</dbReference>
<sequence length="387" mass="41196">MRITAIHEATVPLSVAARSANISFDAMTASAVALVTDVMHDGRPVIGLAFDTIGRYGHGGLLRERFMPRLLAADPDSYAAGSSIDPQAVWDIVMRNEKFGGHGERSGAVGLIDAAVWDLAAKLEGVPLWRFLAAWEDRETASGQVAVYASGGHYAARDDLAVLRAELQRGRDAGHTRMKIKIGGAPLAEDIARIEVALDTIGAGGSLALDANGTFDLDTAAAYLRALEGYPIAWLEEPGTALDYQLNAQIADIATLPLAVGENLFSFDDTRNLLRYGGLRPERDLLQMDISASYGLVEYGRILRLAEADGWARDRFAPHAGQLFAMQCAAGLGLGLAEVAISTASLFGRITAEVPVADGIATLPETPGVGFERLAVFNQLFGDVLPH</sequence>
<evidence type="ECO:0000313" key="3">
    <source>
        <dbReference type="Proteomes" id="UP001243757"/>
    </source>
</evidence>
<organism evidence="2 3">
    <name type="scientific">Pseudodonghicola flavimaris</name>
    <dbReference type="NCBI Taxonomy" id="3050036"/>
    <lineage>
        <taxon>Bacteria</taxon>
        <taxon>Pseudomonadati</taxon>
        <taxon>Pseudomonadota</taxon>
        <taxon>Alphaproteobacteria</taxon>
        <taxon>Rhodobacterales</taxon>
        <taxon>Paracoccaceae</taxon>
        <taxon>Pseudodonghicola</taxon>
    </lineage>
</organism>
<dbReference type="EMBL" id="JASNJD010000006">
    <property type="protein sequence ID" value="MDK3018031.1"/>
    <property type="molecule type" value="Genomic_DNA"/>
</dbReference>
<dbReference type="Gene3D" id="3.30.390.10">
    <property type="entry name" value="Enolase-like, N-terminal domain"/>
    <property type="match status" value="1"/>
</dbReference>
<proteinExistence type="predicted"/>
<dbReference type="RefSeq" id="WP_284480841.1">
    <property type="nucleotide sequence ID" value="NZ_JASNJD010000006.1"/>
</dbReference>
<evidence type="ECO:0000259" key="1">
    <source>
        <dbReference type="SMART" id="SM00922"/>
    </source>
</evidence>
<gene>
    <name evidence="2" type="ORF">QO033_10105</name>
</gene>
<feature type="domain" description="Mandelate racemase/muconate lactonizing enzyme C-terminal" evidence="1">
    <location>
        <begin position="160"/>
        <end position="257"/>
    </location>
</feature>
<dbReference type="PANTHER" id="PTHR48080:SF5">
    <property type="entry name" value="D(-)-TARTRATE DEHYDRATASE"/>
    <property type="match status" value="1"/>
</dbReference>
<accession>A0ABT7F092</accession>
<name>A0ABT7F092_9RHOB</name>
<keyword evidence="3" id="KW-1185">Reference proteome</keyword>
<reference evidence="2 3" key="1">
    <citation type="submission" date="2023-05" db="EMBL/GenBank/DDBJ databases">
        <title>Pseudodonghicola sp. nov.</title>
        <authorList>
            <person name="Huang J."/>
        </authorList>
    </citation>
    <scope>NUCLEOTIDE SEQUENCE [LARGE SCALE GENOMIC DNA]</scope>
    <source>
        <strain evidence="2 3">IC7</strain>
    </source>
</reference>
<dbReference type="InterPro" id="IPR034593">
    <property type="entry name" value="DgoD-like"/>
</dbReference>